<keyword evidence="3" id="KW-1185">Reference proteome</keyword>
<dbReference type="AlphaFoldDB" id="A0A517U4Y9"/>
<accession>A0A517U4Y9</accession>
<name>A0A517U4Y9_9BACT</name>
<feature type="region of interest" description="Disordered" evidence="1">
    <location>
        <begin position="49"/>
        <end position="78"/>
    </location>
</feature>
<evidence type="ECO:0000313" key="3">
    <source>
        <dbReference type="Proteomes" id="UP000317909"/>
    </source>
</evidence>
<proteinExistence type="predicted"/>
<gene>
    <name evidence="2" type="ORF">I41_49470</name>
</gene>
<organism evidence="2 3">
    <name type="scientific">Lacipirellula limnantheis</name>
    <dbReference type="NCBI Taxonomy" id="2528024"/>
    <lineage>
        <taxon>Bacteria</taxon>
        <taxon>Pseudomonadati</taxon>
        <taxon>Planctomycetota</taxon>
        <taxon>Planctomycetia</taxon>
        <taxon>Pirellulales</taxon>
        <taxon>Lacipirellulaceae</taxon>
        <taxon>Lacipirellula</taxon>
    </lineage>
</organism>
<feature type="compositionally biased region" description="Polar residues" evidence="1">
    <location>
        <begin position="54"/>
        <end position="64"/>
    </location>
</feature>
<feature type="compositionally biased region" description="Basic and acidic residues" evidence="1">
    <location>
        <begin position="67"/>
        <end position="78"/>
    </location>
</feature>
<sequence length="78" mass="8765">MSRWAADELLCGVQQLVSVEECRQITDLTLFGSAFPNLPADEFLNCDGKPTISRLEQPNKSTNPWDRALRTDPERGNT</sequence>
<evidence type="ECO:0000313" key="2">
    <source>
        <dbReference type="EMBL" id="QDT75705.1"/>
    </source>
</evidence>
<reference evidence="2 3" key="1">
    <citation type="submission" date="2019-02" db="EMBL/GenBank/DDBJ databases">
        <title>Deep-cultivation of Planctomycetes and their phenomic and genomic characterization uncovers novel biology.</title>
        <authorList>
            <person name="Wiegand S."/>
            <person name="Jogler M."/>
            <person name="Boedeker C."/>
            <person name="Pinto D."/>
            <person name="Vollmers J."/>
            <person name="Rivas-Marin E."/>
            <person name="Kohn T."/>
            <person name="Peeters S.H."/>
            <person name="Heuer A."/>
            <person name="Rast P."/>
            <person name="Oberbeckmann S."/>
            <person name="Bunk B."/>
            <person name="Jeske O."/>
            <person name="Meyerdierks A."/>
            <person name="Storesund J.E."/>
            <person name="Kallscheuer N."/>
            <person name="Luecker S."/>
            <person name="Lage O.M."/>
            <person name="Pohl T."/>
            <person name="Merkel B.J."/>
            <person name="Hornburger P."/>
            <person name="Mueller R.-W."/>
            <person name="Bruemmer F."/>
            <person name="Labrenz M."/>
            <person name="Spormann A.M."/>
            <person name="Op den Camp H."/>
            <person name="Overmann J."/>
            <person name="Amann R."/>
            <person name="Jetten M.S.M."/>
            <person name="Mascher T."/>
            <person name="Medema M.H."/>
            <person name="Devos D.P."/>
            <person name="Kaster A.-K."/>
            <person name="Ovreas L."/>
            <person name="Rohde M."/>
            <person name="Galperin M.Y."/>
            <person name="Jogler C."/>
        </authorList>
    </citation>
    <scope>NUCLEOTIDE SEQUENCE [LARGE SCALE GENOMIC DNA]</scope>
    <source>
        <strain evidence="2 3">I41</strain>
    </source>
</reference>
<evidence type="ECO:0000256" key="1">
    <source>
        <dbReference type="SAM" id="MobiDB-lite"/>
    </source>
</evidence>
<dbReference type="Proteomes" id="UP000317909">
    <property type="component" value="Chromosome"/>
</dbReference>
<dbReference type="KEGG" id="llh:I41_49470"/>
<dbReference type="EMBL" id="CP036339">
    <property type="protein sequence ID" value="QDT75705.1"/>
    <property type="molecule type" value="Genomic_DNA"/>
</dbReference>
<protein>
    <submittedName>
        <fullName evidence="2">Uncharacterized protein</fullName>
    </submittedName>
</protein>